<gene>
    <name evidence="2" type="ORF">PPACK8108_LOCUS20624</name>
</gene>
<feature type="transmembrane region" description="Helical" evidence="1">
    <location>
        <begin position="67"/>
        <end position="88"/>
    </location>
</feature>
<comment type="caution">
    <text evidence="2">The sequence shown here is derived from an EMBL/GenBank/DDBJ whole genome shotgun (WGS) entry which is preliminary data.</text>
</comment>
<reference evidence="2" key="1">
    <citation type="submission" date="2022-06" db="EMBL/GenBank/DDBJ databases">
        <authorList>
            <consortium name="SYNGENTA / RWTH Aachen University"/>
        </authorList>
    </citation>
    <scope>NUCLEOTIDE SEQUENCE</scope>
</reference>
<dbReference type="AlphaFoldDB" id="A0AAV0BIT8"/>
<proteinExistence type="predicted"/>
<organism evidence="2 3">
    <name type="scientific">Phakopsora pachyrhizi</name>
    <name type="common">Asian soybean rust disease fungus</name>
    <dbReference type="NCBI Taxonomy" id="170000"/>
    <lineage>
        <taxon>Eukaryota</taxon>
        <taxon>Fungi</taxon>
        <taxon>Dikarya</taxon>
        <taxon>Basidiomycota</taxon>
        <taxon>Pucciniomycotina</taxon>
        <taxon>Pucciniomycetes</taxon>
        <taxon>Pucciniales</taxon>
        <taxon>Phakopsoraceae</taxon>
        <taxon>Phakopsora</taxon>
    </lineage>
</organism>
<dbReference type="EMBL" id="CALTRL010005766">
    <property type="protein sequence ID" value="CAH7686027.1"/>
    <property type="molecule type" value="Genomic_DNA"/>
</dbReference>
<keyword evidence="3" id="KW-1185">Reference proteome</keyword>
<evidence type="ECO:0000313" key="2">
    <source>
        <dbReference type="EMBL" id="CAH7686027.1"/>
    </source>
</evidence>
<evidence type="ECO:0000313" key="3">
    <source>
        <dbReference type="Proteomes" id="UP001153365"/>
    </source>
</evidence>
<keyword evidence="1" id="KW-1133">Transmembrane helix</keyword>
<accession>A0AAV0BIT8</accession>
<keyword evidence="1" id="KW-0472">Membrane</keyword>
<keyword evidence="1" id="KW-0812">Transmembrane</keyword>
<feature type="transmembrane region" description="Helical" evidence="1">
    <location>
        <begin position="39"/>
        <end position="60"/>
    </location>
</feature>
<sequence length="95" mass="11016">MTCAYSGKKLPSLVAKRAAYIENWGMARLWSYSIRYCPFLIDLWLNPISYVCFMPICGFIQFDMSAFCLFVVLCNLLCLLFAYLWFYAACIDISC</sequence>
<name>A0AAV0BIT8_PHAPC</name>
<dbReference type="Proteomes" id="UP001153365">
    <property type="component" value="Unassembled WGS sequence"/>
</dbReference>
<evidence type="ECO:0000256" key="1">
    <source>
        <dbReference type="SAM" id="Phobius"/>
    </source>
</evidence>
<protein>
    <submittedName>
        <fullName evidence="2">Uncharacterized protein</fullName>
    </submittedName>
</protein>